<feature type="transmembrane region" description="Helical" evidence="1">
    <location>
        <begin position="20"/>
        <end position="38"/>
    </location>
</feature>
<keyword evidence="1" id="KW-0472">Membrane</keyword>
<evidence type="ECO:0000313" key="3">
    <source>
        <dbReference type="Proteomes" id="UP000319894"/>
    </source>
</evidence>
<evidence type="ECO:0000313" key="2">
    <source>
        <dbReference type="EMBL" id="TSD14899.1"/>
    </source>
</evidence>
<dbReference type="InParanoid" id="A0A554NBZ5"/>
<name>A0A554NBZ5_9EURY</name>
<gene>
    <name evidence="2" type="ORF">DP107_07165</name>
</gene>
<keyword evidence="1" id="KW-1133">Transmembrane helix</keyword>
<dbReference type="EMBL" id="QMDX01000003">
    <property type="protein sequence ID" value="TSD14899.1"/>
    <property type="molecule type" value="Genomic_DNA"/>
</dbReference>
<proteinExistence type="predicted"/>
<reference evidence="2 3" key="1">
    <citation type="submission" date="2018-06" db="EMBL/GenBank/DDBJ databases">
        <title>Natronomonas sp. F16-60 a new haloarchaeon isolated from a solar saltern of Isla Cristina, Huelva, Spain.</title>
        <authorList>
            <person name="Duran-Viseras A."/>
            <person name="Sanchez-Porro C."/>
            <person name="Ventosa A."/>
        </authorList>
    </citation>
    <scope>NUCLEOTIDE SEQUENCE [LARGE SCALE GENOMIC DNA]</scope>
    <source>
        <strain evidence="2 3">F16-60</strain>
    </source>
</reference>
<protein>
    <recommendedName>
        <fullName evidence="4">Flagellin N-terminal-like domain-containing protein</fullName>
    </recommendedName>
</protein>
<keyword evidence="1" id="KW-0812">Transmembrane</keyword>
<dbReference type="Pfam" id="PF23928">
    <property type="entry name" value="DUF7266"/>
    <property type="match status" value="1"/>
</dbReference>
<evidence type="ECO:0008006" key="4">
    <source>
        <dbReference type="Google" id="ProtNLM"/>
    </source>
</evidence>
<comment type="caution">
    <text evidence="2">The sequence shown here is derived from an EMBL/GenBank/DDBJ whole genome shotgun (WGS) entry which is preliminary data.</text>
</comment>
<dbReference type="AlphaFoldDB" id="A0A554NBZ5"/>
<evidence type="ECO:0000256" key="1">
    <source>
        <dbReference type="SAM" id="Phobius"/>
    </source>
</evidence>
<organism evidence="2 3">
    <name type="scientific">Haloglomus irregulare</name>
    <dbReference type="NCBI Taxonomy" id="2234134"/>
    <lineage>
        <taxon>Archaea</taxon>
        <taxon>Methanobacteriati</taxon>
        <taxon>Methanobacteriota</taxon>
        <taxon>Stenosarchaea group</taxon>
        <taxon>Halobacteria</taxon>
        <taxon>Halobacteriales</taxon>
        <taxon>Natronomonadaceae</taxon>
        <taxon>Haloglomus</taxon>
    </lineage>
</organism>
<dbReference type="InterPro" id="IPR055690">
    <property type="entry name" value="DUF7266"/>
</dbReference>
<accession>A0A554NBZ5</accession>
<keyword evidence="3" id="KW-1185">Reference proteome</keyword>
<sequence length="153" mass="16392">MRSPDDRGVTPVVGKALEAGLVVLFVVLVTTALSTAVVPGYERVAGQRVADRTLASAAERVQQTVPPTARHATARTRVDLPRTIAGAGYHVRTDGRTLVLDHPDGALVARSRLALPDRVDRVEGSWSSREPAVVRVERADTGLVVRLLRGDDT</sequence>
<dbReference type="OrthoDB" id="306663at2157"/>
<dbReference type="Proteomes" id="UP000319894">
    <property type="component" value="Unassembled WGS sequence"/>
</dbReference>